<dbReference type="Pfam" id="PF05036">
    <property type="entry name" value="SPOR"/>
    <property type="match status" value="1"/>
</dbReference>
<feature type="compositionally biased region" description="Low complexity" evidence="1">
    <location>
        <begin position="226"/>
        <end position="247"/>
    </location>
</feature>
<feature type="domain" description="SPOR" evidence="3">
    <location>
        <begin position="325"/>
        <end position="410"/>
    </location>
</feature>
<evidence type="ECO:0000313" key="5">
    <source>
        <dbReference type="Proteomes" id="UP000528964"/>
    </source>
</evidence>
<gene>
    <name evidence="4" type="ORF">GGR24_002984</name>
</gene>
<dbReference type="GO" id="GO:0051301">
    <property type="term" value="P:cell division"/>
    <property type="evidence" value="ECO:0007669"/>
    <property type="project" value="UniProtKB-KW"/>
</dbReference>
<dbReference type="RefSeq" id="WP_183396150.1">
    <property type="nucleotide sequence ID" value="NZ_JACIDR010000005.1"/>
</dbReference>
<keyword evidence="4" id="KW-0132">Cell division</keyword>
<protein>
    <submittedName>
        <fullName evidence="4">Cell division protein FtsN</fullName>
    </submittedName>
</protein>
<dbReference type="SUPFAM" id="SSF110997">
    <property type="entry name" value="Sporulation related repeat"/>
    <property type="match status" value="1"/>
</dbReference>
<proteinExistence type="predicted"/>
<evidence type="ECO:0000313" key="4">
    <source>
        <dbReference type="EMBL" id="MBB3974303.1"/>
    </source>
</evidence>
<name>A0A7W6D041_9HYPH</name>
<keyword evidence="5" id="KW-1185">Reference proteome</keyword>
<comment type="caution">
    <text evidence="4">The sequence shown here is derived from an EMBL/GenBank/DDBJ whole genome shotgun (WGS) entry which is preliminary data.</text>
</comment>
<dbReference type="InterPro" id="IPR007730">
    <property type="entry name" value="SPOR-like_dom"/>
</dbReference>
<dbReference type="PROSITE" id="PS51724">
    <property type="entry name" value="SPOR"/>
    <property type="match status" value="1"/>
</dbReference>
<feature type="region of interest" description="Disordered" evidence="1">
    <location>
        <begin position="160"/>
        <end position="327"/>
    </location>
</feature>
<feature type="transmembrane region" description="Helical" evidence="2">
    <location>
        <begin position="92"/>
        <end position="113"/>
    </location>
</feature>
<sequence length="410" mass="42309">MQNQAVRRGGAAGARTEEFAAYDDYDLRAGHHYDQAGRPQAAHGYPDEEPVYDPRAYAPNPDEPYGYDQDGNPLYYEYEPDRRSLGGGGRSGLMMVGAVLAVALVGGAGVVGYKMLGSGGANGEAPLIRADTEPVKTVPEKSDTAQQPSKAVYDRVDAGGQANSKVVSREEEPVDLPAPSAAPRNEGARIILPQGAATAERTAPSTNGEGPRKVKTMTIRPDGSMAEAPAAPAGAAAPAADPIAEAARTGEAPRSDFDDGIMAEGPAQPERAAPQPEQRVAATPKAAPAAAPKAAPKPAAPARTEPEQVAAVAPRAPAPTPSPARAAAGGYVVQVSSQRSEEEARAAFASLQKRFPQVLGSYQASIQSATVGDRGTYYRVRVGPFGSSTDASTVCNNLRAAGGDCVVARN</sequence>
<dbReference type="AlphaFoldDB" id="A0A7W6D041"/>
<dbReference type="Proteomes" id="UP000528964">
    <property type="component" value="Unassembled WGS sequence"/>
</dbReference>
<evidence type="ECO:0000256" key="1">
    <source>
        <dbReference type="SAM" id="MobiDB-lite"/>
    </source>
</evidence>
<keyword evidence="2" id="KW-0472">Membrane</keyword>
<keyword evidence="4" id="KW-0131">Cell cycle</keyword>
<dbReference type="EMBL" id="JACIDR010000005">
    <property type="protein sequence ID" value="MBB3974303.1"/>
    <property type="molecule type" value="Genomic_DNA"/>
</dbReference>
<accession>A0A7W6D041</accession>
<dbReference type="InterPro" id="IPR036680">
    <property type="entry name" value="SPOR-like_sf"/>
</dbReference>
<keyword evidence="2" id="KW-0812">Transmembrane</keyword>
<dbReference type="GO" id="GO:0042834">
    <property type="term" value="F:peptidoglycan binding"/>
    <property type="evidence" value="ECO:0007669"/>
    <property type="project" value="InterPro"/>
</dbReference>
<reference evidence="4 5" key="1">
    <citation type="submission" date="2020-08" db="EMBL/GenBank/DDBJ databases">
        <title>Genomic Encyclopedia of Type Strains, Phase IV (KMG-IV): sequencing the most valuable type-strain genomes for metagenomic binning, comparative biology and taxonomic classification.</title>
        <authorList>
            <person name="Goeker M."/>
        </authorList>
    </citation>
    <scope>NUCLEOTIDE SEQUENCE [LARGE SCALE GENOMIC DNA]</scope>
    <source>
        <strain evidence="4 5">DSM 25481</strain>
    </source>
</reference>
<feature type="compositionally biased region" description="Low complexity" evidence="1">
    <location>
        <begin position="263"/>
        <end position="302"/>
    </location>
</feature>
<feature type="region of interest" description="Disordered" evidence="1">
    <location>
        <begin position="31"/>
        <end position="79"/>
    </location>
</feature>
<evidence type="ECO:0000259" key="3">
    <source>
        <dbReference type="PROSITE" id="PS51724"/>
    </source>
</evidence>
<keyword evidence="2" id="KW-1133">Transmembrane helix</keyword>
<organism evidence="4 5">
    <name type="scientific">Hansschlegelia beijingensis</name>
    <dbReference type="NCBI Taxonomy" id="1133344"/>
    <lineage>
        <taxon>Bacteria</taxon>
        <taxon>Pseudomonadati</taxon>
        <taxon>Pseudomonadota</taxon>
        <taxon>Alphaproteobacteria</taxon>
        <taxon>Hyphomicrobiales</taxon>
        <taxon>Methylopilaceae</taxon>
        <taxon>Hansschlegelia</taxon>
    </lineage>
</organism>
<dbReference type="Gene3D" id="3.30.70.1070">
    <property type="entry name" value="Sporulation related repeat"/>
    <property type="match status" value="1"/>
</dbReference>
<evidence type="ECO:0000256" key="2">
    <source>
        <dbReference type="SAM" id="Phobius"/>
    </source>
</evidence>